<gene>
    <name evidence="10" type="ORF">ISP15_17010</name>
</gene>
<evidence type="ECO:0000256" key="2">
    <source>
        <dbReference type="ARBA" id="ARBA00006601"/>
    </source>
</evidence>
<evidence type="ECO:0000313" key="10">
    <source>
        <dbReference type="EMBL" id="MFK2902039.1"/>
    </source>
</evidence>
<keyword evidence="5 8" id="KW-0560">Oxidoreductase</keyword>
<dbReference type="InterPro" id="IPR017476">
    <property type="entry name" value="UDP-Glc/GDP-Man"/>
</dbReference>
<dbReference type="InterPro" id="IPR014027">
    <property type="entry name" value="UDP-Glc/GDP-Man_DH_C"/>
</dbReference>
<proteinExistence type="inferred from homology"/>
<dbReference type="Pfam" id="PF03720">
    <property type="entry name" value="UDPG_MGDP_dh_C"/>
    <property type="match status" value="1"/>
</dbReference>
<comment type="pathway">
    <text evidence="1">Nucleotide-sugar biosynthesis; UDP-alpha-D-glucuronate biosynthesis; UDP-alpha-D-glucuronate from UDP-alpha-D-glucose: step 1/1.</text>
</comment>
<sequence>MKVTVIGTGYVGLVTGACMAEWGHDVMCLDLDAAKIARLQRGEVPIYEPGLRELIMRNQPAGRLRFTTDVAASVEHGDIQFIAVGTPPDEDGSADLRHVLEAARQIACHMDSFKLVVNKSTVPVGTAQRVSTLLEEELGRRAVRCGFAVVSNPEFLKEGSAVADFLQPDRVIIGCGSGTADRRAREWMTQLYAPLERTSSQLLWMETRSAELTKYAANAMLATRISLMNEYANLAEALGADIEEVRRGLGSDPRIGAHFLKAGIGYGGSCFPKDVRALIRMSEQAHVSHHVLDAVEAVNSRQKFKLVEKLQKRFGASLSGRTVAIWGLAFKPETDDMREAPSRCIVGELLRLGAIVRVFDPVAMPAARRAFAQDLAAYPRRLANIHWASSALDAARGSDALLLVTEWVEFSHIDPVQLAKTLSMPLVLDGRNAWEPSLLASAGIEHRGIGRIPAGETLRTRPMPLRRFS</sequence>
<dbReference type="InterPro" id="IPR008927">
    <property type="entry name" value="6-PGluconate_DH-like_C_sf"/>
</dbReference>
<organism evidence="10 11">
    <name type="scientific">Dyella jejuensis</name>
    <dbReference type="NCBI Taxonomy" id="1432009"/>
    <lineage>
        <taxon>Bacteria</taxon>
        <taxon>Pseudomonadati</taxon>
        <taxon>Pseudomonadota</taxon>
        <taxon>Gammaproteobacteria</taxon>
        <taxon>Lysobacterales</taxon>
        <taxon>Rhodanobacteraceae</taxon>
        <taxon>Dyella</taxon>
    </lineage>
</organism>
<dbReference type="Gene3D" id="1.20.5.100">
    <property type="entry name" value="Cytochrome c1, transmembrane anchor, C-terminal"/>
    <property type="match status" value="1"/>
</dbReference>
<accession>A0ABW8JM33</accession>
<dbReference type="EMBL" id="JADIKJ010000023">
    <property type="protein sequence ID" value="MFK2902039.1"/>
    <property type="molecule type" value="Genomic_DNA"/>
</dbReference>
<dbReference type="PANTHER" id="PTHR43750">
    <property type="entry name" value="UDP-GLUCOSE 6-DEHYDROGENASE TUAD"/>
    <property type="match status" value="1"/>
</dbReference>
<dbReference type="EC" id="1.1.1.22" evidence="3 8"/>
<evidence type="ECO:0000259" key="9">
    <source>
        <dbReference type="SMART" id="SM00984"/>
    </source>
</evidence>
<evidence type="ECO:0000256" key="8">
    <source>
        <dbReference type="PIRNR" id="PIRNR000124"/>
    </source>
</evidence>
<dbReference type="PIRSF" id="PIRSF500134">
    <property type="entry name" value="UDPglc_DH_bac"/>
    <property type="match status" value="1"/>
</dbReference>
<evidence type="ECO:0000256" key="1">
    <source>
        <dbReference type="ARBA" id="ARBA00004701"/>
    </source>
</evidence>
<dbReference type="Pfam" id="PF03721">
    <property type="entry name" value="UDPG_MGDP_dh_N"/>
    <property type="match status" value="1"/>
</dbReference>
<comment type="catalytic activity">
    <reaction evidence="7 8">
        <text>UDP-alpha-D-glucose + 2 NAD(+) + H2O = UDP-alpha-D-glucuronate + 2 NADH + 3 H(+)</text>
        <dbReference type="Rhea" id="RHEA:23596"/>
        <dbReference type="ChEBI" id="CHEBI:15377"/>
        <dbReference type="ChEBI" id="CHEBI:15378"/>
        <dbReference type="ChEBI" id="CHEBI:57540"/>
        <dbReference type="ChEBI" id="CHEBI:57945"/>
        <dbReference type="ChEBI" id="CHEBI:58052"/>
        <dbReference type="ChEBI" id="CHEBI:58885"/>
        <dbReference type="EC" id="1.1.1.22"/>
    </reaction>
</comment>
<feature type="domain" description="UDP-glucose/GDP-mannose dehydrogenase C-terminal" evidence="9">
    <location>
        <begin position="324"/>
        <end position="436"/>
    </location>
</feature>
<dbReference type="InterPro" id="IPR036291">
    <property type="entry name" value="NAD(P)-bd_dom_sf"/>
</dbReference>
<dbReference type="PROSITE" id="PS51257">
    <property type="entry name" value="PROKAR_LIPOPROTEIN"/>
    <property type="match status" value="1"/>
</dbReference>
<dbReference type="PANTHER" id="PTHR43750:SF3">
    <property type="entry name" value="UDP-GLUCOSE 6-DEHYDROGENASE TUAD"/>
    <property type="match status" value="1"/>
</dbReference>
<name>A0ABW8JM33_9GAMM</name>
<reference evidence="10 11" key="1">
    <citation type="submission" date="2020-10" db="EMBL/GenBank/DDBJ databases">
        <title>Phylogeny of dyella-like bacteria.</title>
        <authorList>
            <person name="Fu J."/>
        </authorList>
    </citation>
    <scope>NUCLEOTIDE SEQUENCE [LARGE SCALE GENOMIC DNA]</scope>
    <source>
        <strain evidence="10 11">JP1</strain>
    </source>
</reference>
<dbReference type="PIRSF" id="PIRSF000124">
    <property type="entry name" value="UDPglc_GDPman_dh"/>
    <property type="match status" value="1"/>
</dbReference>
<dbReference type="SUPFAM" id="SSF51735">
    <property type="entry name" value="NAD(P)-binding Rossmann-fold domains"/>
    <property type="match status" value="1"/>
</dbReference>
<evidence type="ECO:0000256" key="5">
    <source>
        <dbReference type="ARBA" id="ARBA00023002"/>
    </source>
</evidence>
<evidence type="ECO:0000256" key="6">
    <source>
        <dbReference type="ARBA" id="ARBA00023027"/>
    </source>
</evidence>
<comment type="similarity">
    <text evidence="2 8">Belongs to the UDP-glucose/GDP-mannose dehydrogenase family.</text>
</comment>
<dbReference type="InterPro" id="IPR014026">
    <property type="entry name" value="UDP-Glc/GDP-Man_DH_dimer"/>
</dbReference>
<dbReference type="InterPro" id="IPR001732">
    <property type="entry name" value="UDP-Glc/GDP-Man_DH_N"/>
</dbReference>
<dbReference type="InterPro" id="IPR036220">
    <property type="entry name" value="UDP-Glc/GDP-Man_DH_C_sf"/>
</dbReference>
<dbReference type="NCBIfam" id="TIGR03026">
    <property type="entry name" value="NDP-sugDHase"/>
    <property type="match status" value="1"/>
</dbReference>
<evidence type="ECO:0000256" key="3">
    <source>
        <dbReference type="ARBA" id="ARBA00012954"/>
    </source>
</evidence>
<keyword evidence="11" id="KW-1185">Reference proteome</keyword>
<protein>
    <recommendedName>
        <fullName evidence="4 8">UDP-glucose 6-dehydrogenase</fullName>
        <ecNumber evidence="3 8">1.1.1.22</ecNumber>
    </recommendedName>
</protein>
<dbReference type="SMART" id="SM00984">
    <property type="entry name" value="UDPG_MGDP_dh_C"/>
    <property type="match status" value="1"/>
</dbReference>
<keyword evidence="6 8" id="KW-0520">NAD</keyword>
<evidence type="ECO:0000256" key="4">
    <source>
        <dbReference type="ARBA" id="ARBA00015132"/>
    </source>
</evidence>
<dbReference type="Gene3D" id="3.40.50.720">
    <property type="entry name" value="NAD(P)-binding Rossmann-like Domain"/>
    <property type="match status" value="2"/>
</dbReference>
<comment type="caution">
    <text evidence="10">The sequence shown here is derived from an EMBL/GenBank/DDBJ whole genome shotgun (WGS) entry which is preliminary data.</text>
</comment>
<dbReference type="RefSeq" id="WP_404549018.1">
    <property type="nucleotide sequence ID" value="NZ_JADIKJ010000023.1"/>
</dbReference>
<dbReference type="InterPro" id="IPR028357">
    <property type="entry name" value="UDPglc_DH_bac"/>
</dbReference>
<dbReference type="Pfam" id="PF00984">
    <property type="entry name" value="UDPG_MGDP_dh"/>
    <property type="match status" value="1"/>
</dbReference>
<dbReference type="SUPFAM" id="SSF52413">
    <property type="entry name" value="UDP-glucose/GDP-mannose dehydrogenase C-terminal domain"/>
    <property type="match status" value="1"/>
</dbReference>
<evidence type="ECO:0000256" key="7">
    <source>
        <dbReference type="ARBA" id="ARBA00047473"/>
    </source>
</evidence>
<dbReference type="Proteomes" id="UP001620461">
    <property type="component" value="Unassembled WGS sequence"/>
</dbReference>
<evidence type="ECO:0000313" key="11">
    <source>
        <dbReference type="Proteomes" id="UP001620461"/>
    </source>
</evidence>
<dbReference type="SUPFAM" id="SSF48179">
    <property type="entry name" value="6-phosphogluconate dehydrogenase C-terminal domain-like"/>
    <property type="match status" value="1"/>
</dbReference>